<protein>
    <submittedName>
        <fullName evidence="2">Uncharacterized protein</fullName>
    </submittedName>
</protein>
<feature type="transmembrane region" description="Helical" evidence="1">
    <location>
        <begin position="6"/>
        <end position="23"/>
    </location>
</feature>
<keyword evidence="1" id="KW-0812">Transmembrane</keyword>
<reference evidence="2 3" key="1">
    <citation type="submission" date="2018-01" db="EMBL/GenBank/DDBJ databases">
        <title>Draft genome sequence of Sphaerisporangium sp. 7K107.</title>
        <authorList>
            <person name="Sahin N."/>
            <person name="Saygin H."/>
            <person name="Ay H."/>
        </authorList>
    </citation>
    <scope>NUCLEOTIDE SEQUENCE [LARGE SCALE GENOMIC DNA]</scope>
    <source>
        <strain evidence="2 3">7K107</strain>
    </source>
</reference>
<comment type="caution">
    <text evidence="2">The sequence shown here is derived from an EMBL/GenBank/DDBJ whole genome shotgun (WGS) entry which is preliminary data.</text>
</comment>
<name>A0A2W2EKV0_9ACTN</name>
<keyword evidence="3" id="KW-1185">Reference proteome</keyword>
<accession>A0A2W2EKV0</accession>
<dbReference type="RefSeq" id="WP_111171620.1">
    <property type="nucleotide sequence ID" value="NZ_POUA01000475.1"/>
</dbReference>
<sequence length="96" mass="10182">MFWSVARGALLLPLVALAVGTLVRSSAGTIAIMIGGIYLPGFVAMLLPKWPREDIYPFFPGAESWARSAVGASVILTGWTVVLLAAAVVALRRRDA</sequence>
<feature type="transmembrane region" description="Helical" evidence="1">
    <location>
        <begin position="70"/>
        <end position="91"/>
    </location>
</feature>
<evidence type="ECO:0000256" key="1">
    <source>
        <dbReference type="SAM" id="Phobius"/>
    </source>
</evidence>
<dbReference type="Proteomes" id="UP000248544">
    <property type="component" value="Unassembled WGS sequence"/>
</dbReference>
<keyword evidence="1" id="KW-1133">Transmembrane helix</keyword>
<dbReference type="EMBL" id="POUA01000475">
    <property type="protein sequence ID" value="PZG24932.1"/>
    <property type="molecule type" value="Genomic_DNA"/>
</dbReference>
<proteinExistence type="predicted"/>
<keyword evidence="1" id="KW-0472">Membrane</keyword>
<gene>
    <name evidence="2" type="ORF">C1I98_35065</name>
</gene>
<feature type="transmembrane region" description="Helical" evidence="1">
    <location>
        <begin position="30"/>
        <end position="50"/>
    </location>
</feature>
<evidence type="ECO:0000313" key="2">
    <source>
        <dbReference type="EMBL" id="PZG24932.1"/>
    </source>
</evidence>
<dbReference type="AlphaFoldDB" id="A0A2W2EKV0"/>
<evidence type="ECO:0000313" key="3">
    <source>
        <dbReference type="Proteomes" id="UP000248544"/>
    </source>
</evidence>
<organism evidence="2 3">
    <name type="scientific">Spongiactinospora gelatinilytica</name>
    <dbReference type="NCBI Taxonomy" id="2666298"/>
    <lineage>
        <taxon>Bacteria</taxon>
        <taxon>Bacillati</taxon>
        <taxon>Actinomycetota</taxon>
        <taxon>Actinomycetes</taxon>
        <taxon>Streptosporangiales</taxon>
        <taxon>Streptosporangiaceae</taxon>
        <taxon>Spongiactinospora</taxon>
    </lineage>
</organism>